<accession>A0A1E3BK23</accession>
<feature type="region of interest" description="Disordered" evidence="1">
    <location>
        <begin position="146"/>
        <end position="187"/>
    </location>
</feature>
<dbReference type="AlphaFoldDB" id="A0A1E3BK23"/>
<dbReference type="OrthoDB" id="4475907at2759"/>
<feature type="compositionally biased region" description="Polar residues" evidence="1">
    <location>
        <begin position="166"/>
        <end position="178"/>
    </location>
</feature>
<proteinExistence type="predicted"/>
<reference evidence="2 3" key="1">
    <citation type="journal article" date="2016" name="BMC Genomics">
        <title>Comparative genomic and transcriptomic analyses of the Fuzhuan brick tea-fermentation fungus Aspergillus cristatus.</title>
        <authorList>
            <person name="Ge Y."/>
            <person name="Wang Y."/>
            <person name="Liu Y."/>
            <person name="Tan Y."/>
            <person name="Ren X."/>
            <person name="Zhang X."/>
            <person name="Hyde K.D."/>
            <person name="Liu Y."/>
            <person name="Liu Z."/>
        </authorList>
    </citation>
    <scope>NUCLEOTIDE SEQUENCE [LARGE SCALE GENOMIC DNA]</scope>
    <source>
        <strain evidence="2 3">GZAAS20.1005</strain>
    </source>
</reference>
<keyword evidence="3" id="KW-1185">Reference proteome</keyword>
<organism evidence="2 3">
    <name type="scientific">Aspergillus cristatus</name>
    <name type="common">Chinese Fuzhuan brick tea-fermentation fungus</name>
    <name type="synonym">Eurotium cristatum</name>
    <dbReference type="NCBI Taxonomy" id="573508"/>
    <lineage>
        <taxon>Eukaryota</taxon>
        <taxon>Fungi</taxon>
        <taxon>Dikarya</taxon>
        <taxon>Ascomycota</taxon>
        <taxon>Pezizomycotina</taxon>
        <taxon>Eurotiomycetes</taxon>
        <taxon>Eurotiomycetidae</taxon>
        <taxon>Eurotiales</taxon>
        <taxon>Aspergillaceae</taxon>
        <taxon>Aspergillus</taxon>
        <taxon>Aspergillus subgen. Aspergillus</taxon>
    </lineage>
</organism>
<evidence type="ECO:0000256" key="1">
    <source>
        <dbReference type="SAM" id="MobiDB-lite"/>
    </source>
</evidence>
<sequence>MACPCWVGDITIQGLETERPRLVRSVSTVEPRSPLPRSVSRMNIAANEYKPQSSPKQKMRGTGSKGILRQPTTKFPFEDKQYLRPHITKRPPDRLHAEVGAFDSGVPASDVIKVHAYRRRGVPVKQDRDLSLVFDKAPIKKGDVVVGKTFAPESSLPRREDRNTRQNKNSNASDNNAPTRGARSPEW</sequence>
<comment type="caution">
    <text evidence="2">The sequence shown here is derived from an EMBL/GenBank/DDBJ whole genome shotgun (WGS) entry which is preliminary data.</text>
</comment>
<protein>
    <submittedName>
        <fullName evidence="2">Uncharacterized protein</fullName>
    </submittedName>
</protein>
<feature type="region of interest" description="Disordered" evidence="1">
    <location>
        <begin position="26"/>
        <end position="70"/>
    </location>
</feature>
<dbReference type="EMBL" id="JXNT01000003">
    <property type="protein sequence ID" value="ODM21257.1"/>
    <property type="molecule type" value="Genomic_DNA"/>
</dbReference>
<dbReference type="Proteomes" id="UP000094569">
    <property type="component" value="Unassembled WGS sequence"/>
</dbReference>
<name>A0A1E3BK23_ASPCR</name>
<dbReference type="VEuPathDB" id="FungiDB:SI65_04310"/>
<gene>
    <name evidence="2" type="ORF">SI65_04310</name>
</gene>
<evidence type="ECO:0000313" key="2">
    <source>
        <dbReference type="EMBL" id="ODM21257.1"/>
    </source>
</evidence>
<evidence type="ECO:0000313" key="3">
    <source>
        <dbReference type="Proteomes" id="UP000094569"/>
    </source>
</evidence>